<dbReference type="RefSeq" id="XP_013379840.1">
    <property type="nucleotide sequence ID" value="XM_013524386.2"/>
</dbReference>
<evidence type="ECO:0000256" key="7">
    <source>
        <dbReference type="ARBA" id="ARBA00023177"/>
    </source>
</evidence>
<evidence type="ECO:0000256" key="4">
    <source>
        <dbReference type="ARBA" id="ARBA00022692"/>
    </source>
</evidence>
<dbReference type="GeneID" id="106151241"/>
<dbReference type="SUPFAM" id="SSF111352">
    <property type="entry name" value="Ammonium transporter"/>
    <property type="match status" value="1"/>
</dbReference>
<feature type="transmembrane region" description="Helical" evidence="8">
    <location>
        <begin position="137"/>
        <end position="158"/>
    </location>
</feature>
<feature type="transmembrane region" description="Helical" evidence="8">
    <location>
        <begin position="319"/>
        <end position="339"/>
    </location>
</feature>
<name>A0A1S3H3X4_LINAN</name>
<evidence type="ECO:0000256" key="5">
    <source>
        <dbReference type="ARBA" id="ARBA00022989"/>
    </source>
</evidence>
<evidence type="ECO:0000259" key="9">
    <source>
        <dbReference type="Pfam" id="PF00909"/>
    </source>
</evidence>
<dbReference type="FunFam" id="1.10.3430.10:FF:000010">
    <property type="entry name" value="Ammonium transporter"/>
    <property type="match status" value="1"/>
</dbReference>
<evidence type="ECO:0000256" key="2">
    <source>
        <dbReference type="ARBA" id="ARBA00005887"/>
    </source>
</evidence>
<evidence type="ECO:0000313" key="10">
    <source>
        <dbReference type="Proteomes" id="UP000085678"/>
    </source>
</evidence>
<accession>A0A1S3H3X4</accession>
<feature type="transmembrane region" description="Helical" evidence="8">
    <location>
        <begin position="110"/>
        <end position="130"/>
    </location>
</feature>
<feature type="transmembrane region" description="Helical" evidence="8">
    <location>
        <begin position="178"/>
        <end position="199"/>
    </location>
</feature>
<evidence type="ECO:0000256" key="6">
    <source>
        <dbReference type="ARBA" id="ARBA00023136"/>
    </source>
</evidence>
<dbReference type="OrthoDB" id="534912at2759"/>
<feature type="transmembrane region" description="Helical" evidence="8">
    <location>
        <begin position="29"/>
        <end position="49"/>
    </location>
</feature>
<sequence>MADGNVTLLLKRVETAETSLKSLKDNADVFFVLIMAIVIFFMQAGFAFLECGSVRSKNTTNILIKNMLDCFISGIAYWGVGYALAFGEPDNFFLGTRYWFSENMPGDMHFHFWFFHFVFAATAATIVSGAMAERCEFIAYFAYSFVITGVVYPIVTHWAWSSSGWLAVGIDGIAYKDFAGSGVVHLLGGTAALVGAILLGPRIGRFDSIDGKPNDIPGHSVPLAALGGFILMFGFFAFNGGSQASISQPGDGAAVARAMMNTVICGSFAAFTSMILKKCGLACINCSCGHPSNWSLLVTINGALTGMVAACAGCDVLMPWGACIVGVIAGITYLFWSWAVQAMKIDDPLDAVAVHGGGGLWGLIAVPIFKMNDGIIFDPSNVTAWKSLGVNMVGAVAIVGWTAVICLVLFGILKLCKVLRVNEDIEIKGLDIPKHGEPAYPSEAWGDGWNSGHLTMHGHVAMNSDSKAINMSDLEPVVVPKGYVKSPERYQYHGEMNNGQLTNRAVFIAKQPGQEYDNAAYTHENTHF</sequence>
<gene>
    <name evidence="11 12 13" type="primary">LOC106151241</name>
</gene>
<keyword evidence="3 8" id="KW-0813">Transport</keyword>
<dbReference type="InterPro" id="IPR024041">
    <property type="entry name" value="NH4_transpt_AmtB-like_dom"/>
</dbReference>
<dbReference type="KEGG" id="lak:106151241"/>
<keyword evidence="10" id="KW-1185">Reference proteome</keyword>
<evidence type="ECO:0000256" key="3">
    <source>
        <dbReference type="ARBA" id="ARBA00022448"/>
    </source>
</evidence>
<evidence type="ECO:0000313" key="12">
    <source>
        <dbReference type="RefSeq" id="XP_013379839.1"/>
    </source>
</evidence>
<dbReference type="GO" id="GO:0008519">
    <property type="term" value="F:ammonium channel activity"/>
    <property type="evidence" value="ECO:0007669"/>
    <property type="project" value="InterPro"/>
</dbReference>
<dbReference type="PROSITE" id="PS01219">
    <property type="entry name" value="AMMONIUM_TRANSP"/>
    <property type="match status" value="1"/>
</dbReference>
<dbReference type="InterPro" id="IPR018047">
    <property type="entry name" value="Ammonium_transpt_CS"/>
</dbReference>
<dbReference type="STRING" id="7574.A0A1S3H3X4"/>
<dbReference type="PANTHER" id="PTHR11730:SF6">
    <property type="entry name" value="AMMONIUM TRANSPORTER"/>
    <property type="match status" value="1"/>
</dbReference>
<evidence type="ECO:0000313" key="11">
    <source>
        <dbReference type="RefSeq" id="XP_013379838.1"/>
    </source>
</evidence>
<feature type="transmembrane region" description="Helical" evidence="8">
    <location>
        <begin position="258"/>
        <end position="276"/>
    </location>
</feature>
<keyword evidence="6 8" id="KW-0472">Membrane</keyword>
<feature type="transmembrane region" description="Helical" evidence="8">
    <location>
        <begin position="220"/>
        <end position="238"/>
    </location>
</feature>
<evidence type="ECO:0000256" key="1">
    <source>
        <dbReference type="ARBA" id="ARBA00004141"/>
    </source>
</evidence>
<dbReference type="Gene3D" id="1.10.3430.10">
    <property type="entry name" value="Ammonium transporter AmtB like domains"/>
    <property type="match status" value="1"/>
</dbReference>
<keyword evidence="4 8" id="KW-0812">Transmembrane</keyword>
<dbReference type="Pfam" id="PF00909">
    <property type="entry name" value="Ammonium_transp"/>
    <property type="match status" value="1"/>
</dbReference>
<feature type="transmembrane region" description="Helical" evidence="8">
    <location>
        <begin position="296"/>
        <end position="313"/>
    </location>
</feature>
<dbReference type="GO" id="GO:0097272">
    <property type="term" value="P:ammonium homeostasis"/>
    <property type="evidence" value="ECO:0007669"/>
    <property type="project" value="TreeGrafter"/>
</dbReference>
<evidence type="ECO:0000313" key="13">
    <source>
        <dbReference type="RefSeq" id="XP_013379840.1"/>
    </source>
</evidence>
<dbReference type="Proteomes" id="UP000085678">
    <property type="component" value="Unplaced"/>
</dbReference>
<dbReference type="GO" id="GO:0005886">
    <property type="term" value="C:plasma membrane"/>
    <property type="evidence" value="ECO:0007669"/>
    <property type="project" value="UniProtKB-SubCell"/>
</dbReference>
<feature type="transmembrane region" description="Helical" evidence="8">
    <location>
        <begin position="351"/>
        <end position="369"/>
    </location>
</feature>
<organism evidence="10 12">
    <name type="scientific">Lingula anatina</name>
    <name type="common">Brachiopod</name>
    <name type="synonym">Lingula unguis</name>
    <dbReference type="NCBI Taxonomy" id="7574"/>
    <lineage>
        <taxon>Eukaryota</taxon>
        <taxon>Metazoa</taxon>
        <taxon>Spiralia</taxon>
        <taxon>Lophotrochozoa</taxon>
        <taxon>Brachiopoda</taxon>
        <taxon>Linguliformea</taxon>
        <taxon>Lingulata</taxon>
        <taxon>Lingulida</taxon>
        <taxon>Linguloidea</taxon>
        <taxon>Lingulidae</taxon>
        <taxon>Lingula</taxon>
    </lineage>
</organism>
<dbReference type="NCBIfam" id="TIGR00836">
    <property type="entry name" value="amt"/>
    <property type="match status" value="1"/>
</dbReference>
<reference evidence="11 12" key="1">
    <citation type="submission" date="2025-04" db="UniProtKB">
        <authorList>
            <consortium name="RefSeq"/>
        </authorList>
    </citation>
    <scope>IDENTIFICATION</scope>
    <source>
        <tissue evidence="11 12">Gonads</tissue>
    </source>
</reference>
<feature type="domain" description="Ammonium transporter AmtB-like" evidence="9">
    <location>
        <begin position="31"/>
        <end position="440"/>
    </location>
</feature>
<dbReference type="RefSeq" id="XP_013379838.1">
    <property type="nucleotide sequence ID" value="XM_013524384.1"/>
</dbReference>
<proteinExistence type="inferred from homology"/>
<comment type="similarity">
    <text evidence="2 8">Belongs to the ammonia transporter channel (TC 1.A.11.2) family.</text>
</comment>
<comment type="subcellular location">
    <subcellularLocation>
        <location evidence="8">Cell membrane</location>
        <topology evidence="8">Multi-pass membrane protein</topology>
    </subcellularLocation>
    <subcellularLocation>
        <location evidence="1">Membrane</location>
        <topology evidence="1">Multi-pass membrane protein</topology>
    </subcellularLocation>
</comment>
<keyword evidence="7 8" id="KW-0924">Ammonia transport</keyword>
<dbReference type="InterPro" id="IPR001905">
    <property type="entry name" value="Ammonium_transpt"/>
</dbReference>
<feature type="transmembrane region" description="Helical" evidence="8">
    <location>
        <begin position="389"/>
        <end position="413"/>
    </location>
</feature>
<dbReference type="AlphaFoldDB" id="A0A1S3H3X4"/>
<feature type="transmembrane region" description="Helical" evidence="8">
    <location>
        <begin position="70"/>
        <end position="87"/>
    </location>
</feature>
<evidence type="ECO:0000256" key="8">
    <source>
        <dbReference type="RuleBase" id="RU362002"/>
    </source>
</evidence>
<dbReference type="InterPro" id="IPR029020">
    <property type="entry name" value="Ammonium/urea_transptr"/>
</dbReference>
<dbReference type="PANTHER" id="PTHR11730">
    <property type="entry name" value="AMMONIUM TRANSPORTER"/>
    <property type="match status" value="1"/>
</dbReference>
<protein>
    <recommendedName>
        <fullName evidence="8">Ammonium transporter</fullName>
    </recommendedName>
</protein>
<dbReference type="RefSeq" id="XP_013379839.1">
    <property type="nucleotide sequence ID" value="XM_013524385.2"/>
</dbReference>
<keyword evidence="5 8" id="KW-1133">Transmembrane helix</keyword>